<organism evidence="1 2">
    <name type="scientific">Acinetobacter wuhouensis</name>
    <dbReference type="NCBI Taxonomy" id="1879050"/>
    <lineage>
        <taxon>Bacteria</taxon>
        <taxon>Pseudomonadati</taxon>
        <taxon>Pseudomonadota</taxon>
        <taxon>Gammaproteobacteria</taxon>
        <taxon>Moraxellales</taxon>
        <taxon>Moraxellaceae</taxon>
        <taxon>Acinetobacter</taxon>
    </lineage>
</organism>
<dbReference type="InterPro" id="IPR042099">
    <property type="entry name" value="ANL_N_sf"/>
</dbReference>
<keyword evidence="1" id="KW-0436">Ligase</keyword>
<evidence type="ECO:0000313" key="2">
    <source>
        <dbReference type="Proteomes" id="UP000279962"/>
    </source>
</evidence>
<dbReference type="EMBL" id="CP033133">
    <property type="protein sequence ID" value="AYO54781.1"/>
    <property type="molecule type" value="Genomic_DNA"/>
</dbReference>
<dbReference type="Gene3D" id="3.40.50.12780">
    <property type="entry name" value="N-terminal domain of ligase-like"/>
    <property type="match status" value="1"/>
</dbReference>
<dbReference type="AlphaFoldDB" id="A0A3G2T410"/>
<dbReference type="GO" id="GO:0016874">
    <property type="term" value="F:ligase activity"/>
    <property type="evidence" value="ECO:0007669"/>
    <property type="project" value="UniProtKB-KW"/>
</dbReference>
<name>A0A3G2T410_9GAMM</name>
<dbReference type="RefSeq" id="WP_087551974.1">
    <property type="nucleotide sequence ID" value="NZ_CP033133.1"/>
</dbReference>
<dbReference type="Proteomes" id="UP000279962">
    <property type="component" value="Chromosome"/>
</dbReference>
<dbReference type="SUPFAM" id="SSF56801">
    <property type="entry name" value="Acetyl-CoA synthetase-like"/>
    <property type="match status" value="1"/>
</dbReference>
<gene>
    <name evidence="1" type="ORF">CDG68_14475</name>
</gene>
<protein>
    <submittedName>
        <fullName evidence="1">Long-chain fatty acid--CoA ligase</fullName>
    </submittedName>
</protein>
<sequence length="385" mass="44743">MAQHSTTHLIEHLLHHAKLNPQVIAIRHKSLGLWREYSWSTLLNKSQYYAAFLHAQHFSRVDRLLILSSPHPEQAALSFAVQALGASIQFFHQDWSDDLVENFHEKDSFLAARFIVVDRLEHAETLAPHFTKDTQIYYIEPALKQQNDDKNQKNARIIALSDVPHEAPIIFEHLSFDDSYAAFIFEKKEHGVKLILDLSHRYLIQEAQNIINVNHIDHTEEAFISRSFSSVGHIRYLWSTWLVAGFTLNIPESLATRDQDRQMIAPTLVLGTKLSYERLYDHILLKLPEKNTVFRQALERYIEQRQKGNLPTFSQKVIFKLFKHSILAELGLSQLKTALIVGEALSEKSQAFFQILGIELQFWDERTRWTRLAEDNLAAQHYVFQ</sequence>
<reference evidence="1 2" key="1">
    <citation type="submission" date="2018-10" db="EMBL/GenBank/DDBJ databases">
        <title>The complete genome of Acinetobacter wuhouensis strain WCHAW010062.</title>
        <authorList>
            <person name="Hu Y."/>
            <person name="Long H."/>
            <person name="Feng Y."/>
            <person name="Zong Z."/>
        </authorList>
    </citation>
    <scope>NUCLEOTIDE SEQUENCE [LARGE SCALE GENOMIC DNA]</scope>
    <source>
        <strain evidence="1 2">WCHAW010062</strain>
    </source>
</reference>
<proteinExistence type="predicted"/>
<evidence type="ECO:0000313" key="1">
    <source>
        <dbReference type="EMBL" id="AYO54781.1"/>
    </source>
</evidence>
<accession>A0A3G2T410</accession>